<sequence>MWKRRGILFRVWSRLTKTDFRRSWMKSRRCAAAFMSCLFCNTSCARYGSAGAILSQRYHQSESSRHISNSININTTTIKLVARKKNAYTKTTRLGIKSTTIWNERDKQRKRVVYAWVGVHHASRGEEGREGAGLGNIQDSQGEFERERKKSSRLVEFVRQHHTKERKKGTREIIYKKALAPTRSSASSPQRSAQLTQWRVVLGRFASISGS</sequence>
<evidence type="ECO:0000256" key="1">
    <source>
        <dbReference type="SAM" id="MobiDB-lite"/>
    </source>
</evidence>
<dbReference type="EMBL" id="AFRT01002461">
    <property type="protein sequence ID" value="ELU37813.1"/>
    <property type="molecule type" value="Genomic_DNA"/>
</dbReference>
<organism evidence="2 3">
    <name type="scientific">Thanatephorus cucumeris (strain AG1-IA)</name>
    <name type="common">Rice sheath blight fungus</name>
    <name type="synonym">Rhizoctonia solani</name>
    <dbReference type="NCBI Taxonomy" id="983506"/>
    <lineage>
        <taxon>Eukaryota</taxon>
        <taxon>Fungi</taxon>
        <taxon>Dikarya</taxon>
        <taxon>Basidiomycota</taxon>
        <taxon>Agaricomycotina</taxon>
        <taxon>Agaricomycetes</taxon>
        <taxon>Cantharellales</taxon>
        <taxon>Ceratobasidiaceae</taxon>
        <taxon>Rhizoctonia</taxon>
        <taxon>Rhizoctonia solani AG-1</taxon>
    </lineage>
</organism>
<protein>
    <submittedName>
        <fullName evidence="2">Uncharacterized protein</fullName>
    </submittedName>
</protein>
<feature type="region of interest" description="Disordered" evidence="1">
    <location>
        <begin position="127"/>
        <end position="149"/>
    </location>
</feature>
<keyword evidence="3" id="KW-1185">Reference proteome</keyword>
<proteinExistence type="predicted"/>
<accession>L8WLX8</accession>
<gene>
    <name evidence="2" type="ORF">AG1IA_08153</name>
</gene>
<dbReference type="Proteomes" id="UP000011668">
    <property type="component" value="Unassembled WGS sequence"/>
</dbReference>
<evidence type="ECO:0000313" key="3">
    <source>
        <dbReference type="Proteomes" id="UP000011668"/>
    </source>
</evidence>
<evidence type="ECO:0000313" key="2">
    <source>
        <dbReference type="EMBL" id="ELU37813.1"/>
    </source>
</evidence>
<dbReference type="HOGENOM" id="CLU_1305610_0_0_1"/>
<reference evidence="2 3" key="1">
    <citation type="journal article" date="2013" name="Nat. Commun.">
        <title>The evolution and pathogenic mechanisms of the rice sheath blight pathogen.</title>
        <authorList>
            <person name="Zheng A."/>
            <person name="Lin R."/>
            <person name="Xu L."/>
            <person name="Qin P."/>
            <person name="Tang C."/>
            <person name="Ai P."/>
            <person name="Zhang D."/>
            <person name="Liu Y."/>
            <person name="Sun Z."/>
            <person name="Feng H."/>
            <person name="Wang Y."/>
            <person name="Chen Y."/>
            <person name="Liang X."/>
            <person name="Fu R."/>
            <person name="Li Q."/>
            <person name="Zhang J."/>
            <person name="Yu X."/>
            <person name="Xie Z."/>
            <person name="Ding L."/>
            <person name="Guan P."/>
            <person name="Tang J."/>
            <person name="Liang Y."/>
            <person name="Wang S."/>
            <person name="Deng Q."/>
            <person name="Li S."/>
            <person name="Zhu J."/>
            <person name="Wang L."/>
            <person name="Liu H."/>
            <person name="Li P."/>
        </authorList>
    </citation>
    <scope>NUCLEOTIDE SEQUENCE [LARGE SCALE GENOMIC DNA]</scope>
    <source>
        <strain evidence="3">AG-1 IA</strain>
    </source>
</reference>
<dbReference type="AlphaFoldDB" id="L8WLX8"/>
<comment type="caution">
    <text evidence="2">The sequence shown here is derived from an EMBL/GenBank/DDBJ whole genome shotgun (WGS) entry which is preliminary data.</text>
</comment>
<name>L8WLX8_THACA</name>